<dbReference type="Proteomes" id="UP000475385">
    <property type="component" value="Unassembled WGS sequence"/>
</dbReference>
<evidence type="ECO:0000259" key="6">
    <source>
        <dbReference type="Pfam" id="PF22740"/>
    </source>
</evidence>
<name>A0A6M1LL75_9PROT</name>
<dbReference type="InterPro" id="IPR027417">
    <property type="entry name" value="P-loop_NTPase"/>
</dbReference>
<evidence type="ECO:0000256" key="1">
    <source>
        <dbReference type="ARBA" id="ARBA00022741"/>
    </source>
</evidence>
<dbReference type="InterPro" id="IPR053931">
    <property type="entry name" value="RapZ_C"/>
</dbReference>
<accession>A0A6M1LL75</accession>
<evidence type="ECO:0000256" key="4">
    <source>
        <dbReference type="HAMAP-Rule" id="MF_00636"/>
    </source>
</evidence>
<reference evidence="7 8" key="2">
    <citation type="submission" date="2020-03" db="EMBL/GenBank/DDBJ databases">
        <title>Roseomonas stagni sp. nov., isolated from pond water in Japan.</title>
        <authorList>
            <person name="Furuhata K."/>
            <person name="Miyamoto H."/>
            <person name="Goto K."/>
        </authorList>
    </citation>
    <scope>NUCLEOTIDE SEQUENCE [LARGE SCALE GENOMIC DNA]</scope>
    <source>
        <strain evidence="7 8">PeD5</strain>
    </source>
</reference>
<evidence type="ECO:0000256" key="3">
    <source>
        <dbReference type="ARBA" id="ARBA00023134"/>
    </source>
</evidence>
<feature type="domain" description="RapZ-like N-terminal" evidence="5">
    <location>
        <begin position="11"/>
        <end position="163"/>
    </location>
</feature>
<organism evidence="7 8">
    <name type="scientific">Falsiroseomonas algicola</name>
    <dbReference type="NCBI Taxonomy" id="2716930"/>
    <lineage>
        <taxon>Bacteria</taxon>
        <taxon>Pseudomonadati</taxon>
        <taxon>Pseudomonadota</taxon>
        <taxon>Alphaproteobacteria</taxon>
        <taxon>Acetobacterales</taxon>
        <taxon>Roseomonadaceae</taxon>
        <taxon>Falsiroseomonas</taxon>
    </lineage>
</organism>
<keyword evidence="2 4" id="KW-0067">ATP-binding</keyword>
<dbReference type="HAMAP" id="MF_00636">
    <property type="entry name" value="RapZ_like"/>
    <property type="match status" value="1"/>
</dbReference>
<sequence>MDTPLPPARPVVLVTGLSGAGKASILRTLEDLGFETVDNPPLPIIEELVGDGATPLAIGVDARTRGFDAPEVLRTISRLRLRPDVDVSLVFATAEAPVLLRRYSETRRRHPLAPGGALGSRVDQGIEREAALLAPLLDAADVVLDTSDLPLPDLRRQIERRFRPANAAGLGIGILSFGFPKGLPREADLVLDMRFLRNPHYDPQLRPMTGRESPIAEFVEADPAFRPFWDRMTGLLDLLLPRYVAEGKKYLTLAFGCTGGRHRSVLVAERMASHLTALGWRVDLIHRELTPPATPHAPVAPGAAAGDIPVAGREALSHSS</sequence>
<dbReference type="InterPro" id="IPR053930">
    <property type="entry name" value="RapZ-like_N"/>
</dbReference>
<feature type="domain" description="RapZ C-terminal" evidence="6">
    <location>
        <begin position="172"/>
        <end position="289"/>
    </location>
</feature>
<keyword evidence="3 4" id="KW-0342">GTP-binding</keyword>
<dbReference type="Pfam" id="PF03668">
    <property type="entry name" value="RapZ-like_N"/>
    <property type="match status" value="1"/>
</dbReference>
<feature type="binding site" evidence="4">
    <location>
        <begin position="16"/>
        <end position="23"/>
    </location>
    <ligand>
        <name>ATP</name>
        <dbReference type="ChEBI" id="CHEBI:30616"/>
    </ligand>
</feature>
<proteinExistence type="inferred from homology"/>
<gene>
    <name evidence="7" type="primary">rapZ</name>
    <name evidence="7" type="ORF">G3576_13445</name>
</gene>
<dbReference type="SUPFAM" id="SSF52540">
    <property type="entry name" value="P-loop containing nucleoside triphosphate hydrolases"/>
    <property type="match status" value="1"/>
</dbReference>
<dbReference type="PANTHER" id="PTHR30448">
    <property type="entry name" value="RNASE ADAPTER PROTEIN RAPZ"/>
    <property type="match status" value="1"/>
</dbReference>
<evidence type="ECO:0000256" key="2">
    <source>
        <dbReference type="ARBA" id="ARBA00022840"/>
    </source>
</evidence>
<dbReference type="GO" id="GO:0005525">
    <property type="term" value="F:GTP binding"/>
    <property type="evidence" value="ECO:0007669"/>
    <property type="project" value="UniProtKB-UniRule"/>
</dbReference>
<dbReference type="Pfam" id="PF22740">
    <property type="entry name" value="PapZ_C"/>
    <property type="match status" value="1"/>
</dbReference>
<evidence type="ECO:0000313" key="8">
    <source>
        <dbReference type="Proteomes" id="UP000475385"/>
    </source>
</evidence>
<keyword evidence="8" id="KW-1185">Reference proteome</keyword>
<protein>
    <submittedName>
        <fullName evidence="7">RNase adapter RapZ</fullName>
    </submittedName>
</protein>
<dbReference type="EMBL" id="JAAIKB010000004">
    <property type="protein sequence ID" value="NGM21023.1"/>
    <property type="molecule type" value="Genomic_DNA"/>
</dbReference>
<reference evidence="7 8" key="1">
    <citation type="submission" date="2020-02" db="EMBL/GenBank/DDBJ databases">
        <authorList>
            <person name="Kim H.M."/>
            <person name="Jeon C.O."/>
        </authorList>
    </citation>
    <scope>NUCLEOTIDE SEQUENCE [LARGE SCALE GENOMIC DNA]</scope>
    <source>
        <strain evidence="7 8">PeD5</strain>
    </source>
</reference>
<keyword evidence="1 4" id="KW-0547">Nucleotide-binding</keyword>
<dbReference type="NCBIfam" id="NF003828">
    <property type="entry name" value="PRK05416.1"/>
    <property type="match status" value="1"/>
</dbReference>
<dbReference type="PIRSF" id="PIRSF005052">
    <property type="entry name" value="P-loopkin"/>
    <property type="match status" value="1"/>
</dbReference>
<evidence type="ECO:0000313" key="7">
    <source>
        <dbReference type="EMBL" id="NGM21023.1"/>
    </source>
</evidence>
<dbReference type="AlphaFoldDB" id="A0A6M1LL75"/>
<evidence type="ECO:0000259" key="5">
    <source>
        <dbReference type="Pfam" id="PF03668"/>
    </source>
</evidence>
<dbReference type="InterPro" id="IPR005337">
    <property type="entry name" value="RapZ-like"/>
</dbReference>
<dbReference type="PANTHER" id="PTHR30448:SF0">
    <property type="entry name" value="RNASE ADAPTER PROTEIN RAPZ"/>
    <property type="match status" value="1"/>
</dbReference>
<dbReference type="GO" id="GO:0005524">
    <property type="term" value="F:ATP binding"/>
    <property type="evidence" value="ECO:0007669"/>
    <property type="project" value="UniProtKB-UniRule"/>
</dbReference>
<dbReference type="RefSeq" id="WP_164694899.1">
    <property type="nucleotide sequence ID" value="NZ_JAAIKB010000004.1"/>
</dbReference>
<feature type="binding site" evidence="4">
    <location>
        <begin position="61"/>
        <end position="64"/>
    </location>
    <ligand>
        <name>GTP</name>
        <dbReference type="ChEBI" id="CHEBI:37565"/>
    </ligand>
</feature>
<comment type="caution">
    <text evidence="7">The sequence shown here is derived from an EMBL/GenBank/DDBJ whole genome shotgun (WGS) entry which is preliminary data.</text>
</comment>